<keyword evidence="2" id="KW-1185">Reference proteome</keyword>
<comment type="caution">
    <text evidence="1">The sequence shown here is derived from an EMBL/GenBank/DDBJ whole genome shotgun (WGS) entry which is preliminary data.</text>
</comment>
<reference evidence="1 2" key="1">
    <citation type="submission" date="2021-04" db="EMBL/GenBank/DDBJ databases">
        <authorList>
            <person name="De Guttry C."/>
            <person name="Zahm M."/>
            <person name="Klopp C."/>
            <person name="Cabau C."/>
            <person name="Louis A."/>
            <person name="Berthelot C."/>
            <person name="Parey E."/>
            <person name="Roest Crollius H."/>
            <person name="Montfort J."/>
            <person name="Robinson-Rechavi M."/>
            <person name="Bucao C."/>
            <person name="Bouchez O."/>
            <person name="Gislard M."/>
            <person name="Lluch J."/>
            <person name="Milhes M."/>
            <person name="Lampietro C."/>
            <person name="Lopez Roques C."/>
            <person name="Donnadieu C."/>
            <person name="Braasch I."/>
            <person name="Desvignes T."/>
            <person name="Postlethwait J."/>
            <person name="Bobe J."/>
            <person name="Wedekind C."/>
            <person name="Guiguen Y."/>
        </authorList>
    </citation>
    <scope>NUCLEOTIDE SEQUENCE [LARGE SCALE GENOMIC DNA]</scope>
    <source>
        <strain evidence="1">Cs_M1</strain>
        <tissue evidence="1">Blood</tissue>
    </source>
</reference>
<dbReference type="EMBL" id="JAGTTL010000018">
    <property type="protein sequence ID" value="KAK6308941.1"/>
    <property type="molecule type" value="Genomic_DNA"/>
</dbReference>
<sequence>FNPHSKQNTAVAEHIAFGVVGACEICCGQIGIWQPNLCDCSVRRTQTDKHTLSEPYRRGSLTSTLKHYALLTHNCMTGQDTLCSKVCGIYVFS</sequence>
<evidence type="ECO:0000313" key="2">
    <source>
        <dbReference type="Proteomes" id="UP001356427"/>
    </source>
</evidence>
<accession>A0AAN8LVB8</accession>
<gene>
    <name evidence="1" type="ORF">J4Q44_G00204040</name>
</gene>
<feature type="non-terminal residue" evidence="1">
    <location>
        <position position="1"/>
    </location>
</feature>
<name>A0AAN8LVB8_9TELE</name>
<proteinExistence type="predicted"/>
<evidence type="ECO:0000313" key="1">
    <source>
        <dbReference type="EMBL" id="KAK6308941.1"/>
    </source>
</evidence>
<dbReference type="Proteomes" id="UP001356427">
    <property type="component" value="Unassembled WGS sequence"/>
</dbReference>
<protein>
    <submittedName>
        <fullName evidence="1">Uncharacterized protein</fullName>
    </submittedName>
</protein>
<organism evidence="1 2">
    <name type="scientific">Coregonus suidteri</name>
    <dbReference type="NCBI Taxonomy" id="861788"/>
    <lineage>
        <taxon>Eukaryota</taxon>
        <taxon>Metazoa</taxon>
        <taxon>Chordata</taxon>
        <taxon>Craniata</taxon>
        <taxon>Vertebrata</taxon>
        <taxon>Euteleostomi</taxon>
        <taxon>Actinopterygii</taxon>
        <taxon>Neopterygii</taxon>
        <taxon>Teleostei</taxon>
        <taxon>Protacanthopterygii</taxon>
        <taxon>Salmoniformes</taxon>
        <taxon>Salmonidae</taxon>
        <taxon>Coregoninae</taxon>
        <taxon>Coregonus</taxon>
    </lineage>
</organism>
<dbReference type="AlphaFoldDB" id="A0AAN8LVB8"/>